<evidence type="ECO:0000313" key="2">
    <source>
        <dbReference type="EMBL" id="KAJ4455365.1"/>
    </source>
</evidence>
<dbReference type="Proteomes" id="UP001141327">
    <property type="component" value="Unassembled WGS sequence"/>
</dbReference>
<organism evidence="2 3">
    <name type="scientific">Paratrimastix pyriformis</name>
    <dbReference type="NCBI Taxonomy" id="342808"/>
    <lineage>
        <taxon>Eukaryota</taxon>
        <taxon>Metamonada</taxon>
        <taxon>Preaxostyla</taxon>
        <taxon>Paratrimastigidae</taxon>
        <taxon>Paratrimastix</taxon>
    </lineage>
</organism>
<dbReference type="EMBL" id="JAPMOS010000110">
    <property type="protein sequence ID" value="KAJ4455365.1"/>
    <property type="molecule type" value="Genomic_DNA"/>
</dbReference>
<evidence type="ECO:0000313" key="3">
    <source>
        <dbReference type="Proteomes" id="UP001141327"/>
    </source>
</evidence>
<evidence type="ECO:0008006" key="4">
    <source>
        <dbReference type="Google" id="ProtNLM"/>
    </source>
</evidence>
<feature type="compositionally biased region" description="Basic and acidic residues" evidence="1">
    <location>
        <begin position="8"/>
        <end position="17"/>
    </location>
</feature>
<comment type="caution">
    <text evidence="2">The sequence shown here is derived from an EMBL/GenBank/DDBJ whole genome shotgun (WGS) entry which is preliminary data.</text>
</comment>
<gene>
    <name evidence="2" type="ORF">PAPYR_9703</name>
</gene>
<feature type="region of interest" description="Disordered" evidence="1">
    <location>
        <begin position="94"/>
        <end position="128"/>
    </location>
</feature>
<name>A0ABQ8U7Q6_9EUKA</name>
<dbReference type="InterPro" id="IPR011009">
    <property type="entry name" value="Kinase-like_dom_sf"/>
</dbReference>
<dbReference type="SUPFAM" id="SSF56112">
    <property type="entry name" value="Protein kinase-like (PK-like)"/>
    <property type="match status" value="1"/>
</dbReference>
<proteinExistence type="predicted"/>
<feature type="compositionally biased region" description="Polar residues" evidence="1">
    <location>
        <begin position="52"/>
        <end position="71"/>
    </location>
</feature>
<protein>
    <recommendedName>
        <fullName evidence="4">Protein kinase domain-containing protein</fullName>
    </recommendedName>
</protein>
<reference evidence="2" key="1">
    <citation type="journal article" date="2022" name="bioRxiv">
        <title>Genomics of Preaxostyla Flagellates Illuminates Evolutionary Transitions and the Path Towards Mitochondrial Loss.</title>
        <authorList>
            <person name="Novak L.V.F."/>
            <person name="Treitli S.C."/>
            <person name="Pyrih J."/>
            <person name="Halakuc P."/>
            <person name="Pipaliya S.V."/>
            <person name="Vacek V."/>
            <person name="Brzon O."/>
            <person name="Soukal P."/>
            <person name="Eme L."/>
            <person name="Dacks J.B."/>
            <person name="Karnkowska A."/>
            <person name="Elias M."/>
            <person name="Hampl V."/>
        </authorList>
    </citation>
    <scope>NUCLEOTIDE SEQUENCE</scope>
    <source>
        <strain evidence="2">RCP-MX</strain>
    </source>
</reference>
<accession>A0ABQ8U7Q6</accession>
<evidence type="ECO:0000256" key="1">
    <source>
        <dbReference type="SAM" id="MobiDB-lite"/>
    </source>
</evidence>
<feature type="region of interest" description="Disordered" evidence="1">
    <location>
        <begin position="1"/>
        <end position="75"/>
    </location>
</feature>
<keyword evidence="3" id="KW-1185">Reference proteome</keyword>
<sequence>MIEFSDATAHDLRKIDQRSTSARKKRAAPSTSARSQRCREDPEPTRIATLRSAKQAQTKLAQTTPAQSRSSAAVLGQTDEACDGAPAPIALPKSAAAGEASSIGRSSSPLPRPPDRPGAHAPPLNYLSSEDPLPFGVLDPIDRALERHGLAEQTKEHDTKVGQAGEWLQKLCKQLGQADAEVTFEKSASCTMPEQWRYPGLIAEPGSSDGQIQLFGYPTVHCVANRGEPRNTCTHHIQHAFSRAPFLTRFVTMSPVGFYSALGLFFRNGTPALVGHPIILHALYLDPQVQVLFETAFSLDKTSYMFGEETSTVWEVTFEIRAIWATSTGPADDEQRILVPTEKATFVLGNLANLAATLSFGPLRPEQGLLPHALLRQSANFPDGTEPPAGAASTTAATASTAAASDSPFWQFVPSEGSQARSLYISQDGLWYAKLVTDDVFDSAGSLLEGHVLSQWSLFGFHYTFLRIPNFGRTLWEAPPAEEELPRTARALVELVYELATSHKLCHNDLRSANLVWRSRTPSSITLRLIDFDRYTHWGFPLPPEVRSIRSCAEKPGGITCGAALALHQVVLTCIRFLSPPPPLPLEETDFLFEQESLRRVLPANLAEILVPLVPKAKGSGASRLMAAPSDKILRASRISGFARHGLRLPFALFFKN</sequence>